<name>A0ABD0M923_9CAEN</name>
<evidence type="ECO:0000313" key="2">
    <source>
        <dbReference type="EMBL" id="KAK7508354.1"/>
    </source>
</evidence>
<dbReference type="Proteomes" id="UP001519460">
    <property type="component" value="Unassembled WGS sequence"/>
</dbReference>
<comment type="caution">
    <text evidence="2">The sequence shown here is derived from an EMBL/GenBank/DDBJ whole genome shotgun (WGS) entry which is preliminary data.</text>
</comment>
<evidence type="ECO:0000313" key="3">
    <source>
        <dbReference type="Proteomes" id="UP001519460"/>
    </source>
</evidence>
<protein>
    <submittedName>
        <fullName evidence="2">Uncharacterized protein</fullName>
    </submittedName>
</protein>
<evidence type="ECO:0000256" key="1">
    <source>
        <dbReference type="SAM" id="MobiDB-lite"/>
    </source>
</evidence>
<keyword evidence="3" id="KW-1185">Reference proteome</keyword>
<organism evidence="2 3">
    <name type="scientific">Batillaria attramentaria</name>
    <dbReference type="NCBI Taxonomy" id="370345"/>
    <lineage>
        <taxon>Eukaryota</taxon>
        <taxon>Metazoa</taxon>
        <taxon>Spiralia</taxon>
        <taxon>Lophotrochozoa</taxon>
        <taxon>Mollusca</taxon>
        <taxon>Gastropoda</taxon>
        <taxon>Caenogastropoda</taxon>
        <taxon>Sorbeoconcha</taxon>
        <taxon>Cerithioidea</taxon>
        <taxon>Batillariidae</taxon>
        <taxon>Batillaria</taxon>
    </lineage>
</organism>
<feature type="region of interest" description="Disordered" evidence="1">
    <location>
        <begin position="69"/>
        <end position="96"/>
    </location>
</feature>
<sequence>MRGSRRHLTCLGFESQGSAPFVFVRLERSFPRKQKWTEKGGDNRWRALCTSGKLAVMRKELLSRRYCLPTSHGGRGKGEVKGEEGGEASASVPLLL</sequence>
<accession>A0ABD0M923</accession>
<reference evidence="2 3" key="1">
    <citation type="journal article" date="2023" name="Sci. Data">
        <title>Genome assembly of the Korean intertidal mud-creeper Batillaria attramentaria.</title>
        <authorList>
            <person name="Patra A.K."/>
            <person name="Ho P.T."/>
            <person name="Jun S."/>
            <person name="Lee S.J."/>
            <person name="Kim Y."/>
            <person name="Won Y.J."/>
        </authorList>
    </citation>
    <scope>NUCLEOTIDE SEQUENCE [LARGE SCALE GENOMIC DNA]</scope>
    <source>
        <strain evidence="2">Wonlab-2016</strain>
    </source>
</reference>
<dbReference type="AlphaFoldDB" id="A0ABD0M923"/>
<gene>
    <name evidence="2" type="ORF">BaRGS_00000593</name>
</gene>
<proteinExistence type="predicted"/>
<dbReference type="EMBL" id="JACVVK020000002">
    <property type="protein sequence ID" value="KAK7508354.1"/>
    <property type="molecule type" value="Genomic_DNA"/>
</dbReference>